<dbReference type="InterPro" id="IPR013424">
    <property type="entry name" value="Ice-binding_C"/>
</dbReference>
<gene>
    <name evidence="2" type="ORF">KK488_18285</name>
</gene>
<organism evidence="2 3">
    <name type="scientific">Sphingobium nicotianae</name>
    <dbReference type="NCBI Taxonomy" id="2782607"/>
    <lineage>
        <taxon>Bacteria</taxon>
        <taxon>Pseudomonadati</taxon>
        <taxon>Pseudomonadota</taxon>
        <taxon>Alphaproteobacteria</taxon>
        <taxon>Sphingomonadales</taxon>
        <taxon>Sphingomonadaceae</taxon>
        <taxon>Sphingobium</taxon>
    </lineage>
</organism>
<feature type="chain" id="PRO_5040728292" evidence="1">
    <location>
        <begin position="23"/>
        <end position="177"/>
    </location>
</feature>
<dbReference type="AlphaFoldDB" id="A0A9X1DEU0"/>
<keyword evidence="1" id="KW-0732">Signal</keyword>
<proteinExistence type="predicted"/>
<name>A0A9X1DEU0_9SPHN</name>
<sequence length="177" mass="18318">MNKLAMATAAAFALAWAPAAQATVYHVGDPNFQITNGTPFTPSITALFFASFGATGAFDDTFEFTIPQNGFGSGSISTSFSNGSTNKLVITDLIINGVSYALIDEPNGQSRSVGGIPIFAFGLNTIQVKGNVTGSGLYTGTATFTAVPEPAQWAMMVGGFAVLGAAVRRRSVRVAFS</sequence>
<feature type="signal peptide" evidence="1">
    <location>
        <begin position="1"/>
        <end position="22"/>
    </location>
</feature>
<comment type="caution">
    <text evidence="2">The sequence shown here is derived from an EMBL/GenBank/DDBJ whole genome shotgun (WGS) entry which is preliminary data.</text>
</comment>
<protein>
    <submittedName>
        <fullName evidence="2">PEP-CTERM sorting domain-containing protein</fullName>
    </submittedName>
</protein>
<reference evidence="2" key="1">
    <citation type="submission" date="2021-05" db="EMBL/GenBank/DDBJ databases">
        <title>Genome of Sphingobium sp. strain.</title>
        <authorList>
            <person name="Fan R."/>
        </authorList>
    </citation>
    <scope>NUCLEOTIDE SEQUENCE</scope>
    <source>
        <strain evidence="2">H33</strain>
    </source>
</reference>
<dbReference type="Proteomes" id="UP001138757">
    <property type="component" value="Unassembled WGS sequence"/>
</dbReference>
<dbReference type="NCBIfam" id="NF035944">
    <property type="entry name" value="PEPxxWA-CTERM"/>
    <property type="match status" value="1"/>
</dbReference>
<dbReference type="RefSeq" id="WP_214625150.1">
    <property type="nucleotide sequence ID" value="NZ_JAHGAW010000013.1"/>
</dbReference>
<accession>A0A9X1DEU0</accession>
<evidence type="ECO:0000313" key="3">
    <source>
        <dbReference type="Proteomes" id="UP001138757"/>
    </source>
</evidence>
<dbReference type="EMBL" id="JAHGAW010000013">
    <property type="protein sequence ID" value="MBT2188897.1"/>
    <property type="molecule type" value="Genomic_DNA"/>
</dbReference>
<dbReference type="NCBIfam" id="NF038126">
    <property type="entry name" value="PEP_CTERM_FxDxF"/>
    <property type="match status" value="1"/>
</dbReference>
<evidence type="ECO:0000256" key="1">
    <source>
        <dbReference type="SAM" id="SignalP"/>
    </source>
</evidence>
<dbReference type="NCBIfam" id="TIGR02595">
    <property type="entry name" value="PEP_CTERM"/>
    <property type="match status" value="1"/>
</dbReference>
<keyword evidence="3" id="KW-1185">Reference proteome</keyword>
<evidence type="ECO:0000313" key="2">
    <source>
        <dbReference type="EMBL" id="MBT2188897.1"/>
    </source>
</evidence>